<feature type="transmembrane region" description="Helical" evidence="1">
    <location>
        <begin position="28"/>
        <end position="48"/>
    </location>
</feature>
<dbReference type="Proteomes" id="UP000012488">
    <property type="component" value="Chromosome"/>
</dbReference>
<evidence type="ECO:0000313" key="2">
    <source>
        <dbReference type="EMBL" id="QGY01452.1"/>
    </source>
</evidence>
<protein>
    <submittedName>
        <fullName evidence="2">DUF2125 domain-containing protein</fullName>
    </submittedName>
</protein>
<evidence type="ECO:0000313" key="3">
    <source>
        <dbReference type="Proteomes" id="UP000012488"/>
    </source>
</evidence>
<organism evidence="2 3">
    <name type="scientific">Methylobacterium mesophilicum SR1.6/6</name>
    <dbReference type="NCBI Taxonomy" id="908290"/>
    <lineage>
        <taxon>Bacteria</taxon>
        <taxon>Pseudomonadati</taxon>
        <taxon>Pseudomonadota</taxon>
        <taxon>Alphaproteobacteria</taxon>
        <taxon>Hyphomicrobiales</taxon>
        <taxon>Methylobacteriaceae</taxon>
        <taxon>Methylobacterium</taxon>
    </lineage>
</organism>
<dbReference type="InterPro" id="IPR018666">
    <property type="entry name" value="DUF2125"/>
</dbReference>
<keyword evidence="1" id="KW-0472">Membrane</keyword>
<dbReference type="EMBL" id="CP043538">
    <property type="protein sequence ID" value="QGY01452.1"/>
    <property type="molecule type" value="Genomic_DNA"/>
</dbReference>
<dbReference type="OrthoDB" id="7169664at2"/>
<dbReference type="Pfam" id="PF09898">
    <property type="entry name" value="DUF2125"/>
    <property type="match status" value="1"/>
</dbReference>
<reference evidence="2 3" key="1">
    <citation type="journal article" date="2012" name="Genet. Mol. Biol.">
        <title>Analysis of 16S rRNA and mxaF genes revealing insights into Methylobacterium niche-specific plant association.</title>
        <authorList>
            <person name="Dourado M.N."/>
            <person name="Andreote F.D."/>
            <person name="Dini-Andreote F."/>
            <person name="Conti R."/>
            <person name="Araujo J.M."/>
            <person name="Araujo W.L."/>
        </authorList>
    </citation>
    <scope>NUCLEOTIDE SEQUENCE [LARGE SCALE GENOMIC DNA]</scope>
    <source>
        <strain evidence="2 3">SR1.6/6</strain>
    </source>
</reference>
<keyword evidence="1" id="KW-1133">Transmembrane helix</keyword>
<name>A0A6B9FH92_9HYPH</name>
<dbReference type="KEGG" id="mmes:MMSR116_05720"/>
<reference evidence="2 3" key="2">
    <citation type="journal article" date="2013" name="Genome Announc.">
        <title>Draft Genome Sequence of Methylobacterium mesophilicum Strain SR1.6/6, Isolated from Citrus sinensis.</title>
        <authorList>
            <person name="Marinho Almeida D."/>
            <person name="Dini-Andreote F."/>
            <person name="Camargo Neves A.A."/>
            <person name="Juca Ramos R.T."/>
            <person name="Andreote F.D."/>
            <person name="Carneiro A.R."/>
            <person name="Oliveira de Souza Lima A."/>
            <person name="Caracciolo Gomes de Sa P.H."/>
            <person name="Ribeiro Barbosa M.S."/>
            <person name="Araujo W.L."/>
            <person name="Silva A."/>
        </authorList>
    </citation>
    <scope>NUCLEOTIDE SEQUENCE [LARGE SCALE GENOMIC DNA]</scope>
    <source>
        <strain evidence="2 3">SR1.6/6</strain>
    </source>
</reference>
<keyword evidence="1" id="KW-0812">Transmembrane</keyword>
<accession>A0A6B9FH92</accession>
<dbReference type="RefSeq" id="WP_010683167.1">
    <property type="nucleotide sequence ID" value="NZ_CP043538.1"/>
</dbReference>
<sequence length="368" mass="38995">MVQDRTRPEVAPQTPPARGARRSRLGLFLPYVLLALVVVGWSTGWFWIRERAAGEIDGWIAREAAAGRTWTCADRSLGGYPFRIELRCSAVTLVRADGRLRLGPSTAVAQIYQPRLIVFESAGPFHVEQGDLTGDAAWKNLQGSFHGAADGFTRASLVVDAPNVTVKGAEPSPIAVSGKHLELHARPSPGRYESDGAVDLSLRLNHAEAPQLDALTGTQDPANVALDATLTQAIVLRTGTVARELERWRQAGGTLDLTALSLSKGAQRVQAKGTLALDGAHRPAGQIDLRAAGVDALVGGIVGQRFGSDRGALVGQLVGGLLGLGQRPDRDAPTDAPPLKALPPLRLVDGKIVFSGFPIPNVVVPPLY</sequence>
<dbReference type="AlphaFoldDB" id="A0A6B9FH92"/>
<evidence type="ECO:0000256" key="1">
    <source>
        <dbReference type="SAM" id="Phobius"/>
    </source>
</evidence>
<proteinExistence type="predicted"/>
<gene>
    <name evidence="2" type="ORF">MMSR116_05720</name>
</gene>